<dbReference type="Proteomes" id="UP000449209">
    <property type="component" value="Unassembled WGS sequence"/>
</dbReference>
<dbReference type="AlphaFoldDB" id="A0A6N9I5F7"/>
<comment type="caution">
    <text evidence="2">The sequence shown here is derived from an EMBL/GenBank/DDBJ whole genome shotgun (WGS) entry which is preliminary data.</text>
</comment>
<evidence type="ECO:0000256" key="1">
    <source>
        <dbReference type="ARBA" id="ARBA00023025"/>
    </source>
</evidence>
<dbReference type="SUPFAM" id="SSF109797">
    <property type="entry name" value="Bacteriocin immunity protein-like"/>
    <property type="match status" value="1"/>
</dbReference>
<dbReference type="InterPro" id="IPR023130">
    <property type="entry name" value="Ta0600-like_sf"/>
</dbReference>
<dbReference type="GO" id="GO:0030153">
    <property type="term" value="P:bacteriocin immunity"/>
    <property type="evidence" value="ECO:0007669"/>
    <property type="project" value="UniProtKB-KW"/>
</dbReference>
<dbReference type="InterPro" id="IPR015046">
    <property type="entry name" value="LciA_Immunity-like"/>
</dbReference>
<reference evidence="2 3" key="1">
    <citation type="journal article" date="2019" name="Appl. Environ. Microbiol.">
        <title>Genetic determinants of hydroxycinnamic acid metabolism in heterofermentative lactobacilli.</title>
        <authorList>
            <person name="Gaur G."/>
            <person name="Oh J.H."/>
            <person name="Filannino P."/>
            <person name="Gobbetti M."/>
            <person name="van Pijkeren J.P."/>
            <person name="Ganzle M.G."/>
        </authorList>
    </citation>
    <scope>NUCLEOTIDE SEQUENCE [LARGE SCALE GENOMIC DNA]</scope>
    <source>
        <strain evidence="2 3">C5</strain>
    </source>
</reference>
<dbReference type="Gene3D" id="1.20.1440.50">
    <property type="entry name" value="Ta0600-like"/>
    <property type="match status" value="1"/>
</dbReference>
<gene>
    <name evidence="2" type="ORF">GB993_11410</name>
</gene>
<dbReference type="Pfam" id="PF08951">
    <property type="entry name" value="EntA_Immun"/>
    <property type="match status" value="1"/>
</dbReference>
<evidence type="ECO:0008006" key="4">
    <source>
        <dbReference type="Google" id="ProtNLM"/>
    </source>
</evidence>
<evidence type="ECO:0000313" key="2">
    <source>
        <dbReference type="EMBL" id="MYV18109.1"/>
    </source>
</evidence>
<sequence length="94" mass="10566">MTTSIQSIQVILAKMQAALDDPAVADRPELTHLLQQQRGRLNSGDYGTELRHLQGLLSRYALTHAFDVPSSVQRLNVELIRQLRGFDVLLATQR</sequence>
<dbReference type="OrthoDB" id="2309650at2"/>
<keyword evidence="1" id="KW-0079">Bacteriocin immunity</keyword>
<name>A0A6N9I5F7_9LACO</name>
<protein>
    <recommendedName>
        <fullName evidence="4">Bacteriocin immunity protein</fullName>
    </recommendedName>
</protein>
<organism evidence="2 3">
    <name type="scientific">Furfurilactobacillus milii</name>
    <dbReference type="NCBI Taxonomy" id="2888272"/>
    <lineage>
        <taxon>Bacteria</taxon>
        <taxon>Bacillati</taxon>
        <taxon>Bacillota</taxon>
        <taxon>Bacilli</taxon>
        <taxon>Lactobacillales</taxon>
        <taxon>Lactobacillaceae</taxon>
        <taxon>Furfurilactobacillus</taxon>
    </lineage>
</organism>
<proteinExistence type="predicted"/>
<evidence type="ECO:0000313" key="3">
    <source>
        <dbReference type="Proteomes" id="UP000449209"/>
    </source>
</evidence>
<accession>A0A6N9I5F7</accession>
<dbReference type="RefSeq" id="WP_161004383.1">
    <property type="nucleotide sequence ID" value="NZ_WEZQ01000020.1"/>
</dbReference>
<dbReference type="EMBL" id="WEZQ01000020">
    <property type="protein sequence ID" value="MYV18109.1"/>
    <property type="molecule type" value="Genomic_DNA"/>
</dbReference>